<dbReference type="PIRSF" id="PIRSF036382">
    <property type="entry name" value="RR_antiterm"/>
    <property type="match status" value="1"/>
</dbReference>
<feature type="region of interest" description="Disordered" evidence="1">
    <location>
        <begin position="191"/>
        <end position="220"/>
    </location>
</feature>
<dbReference type="PROSITE" id="PS50921">
    <property type="entry name" value="ANTAR"/>
    <property type="match status" value="1"/>
</dbReference>
<dbReference type="InterPro" id="IPR036388">
    <property type="entry name" value="WH-like_DNA-bd_sf"/>
</dbReference>
<evidence type="ECO:0000259" key="2">
    <source>
        <dbReference type="PROSITE" id="PS50921"/>
    </source>
</evidence>
<dbReference type="GO" id="GO:0003723">
    <property type="term" value="F:RNA binding"/>
    <property type="evidence" value="ECO:0007669"/>
    <property type="project" value="InterPro"/>
</dbReference>
<dbReference type="InterPro" id="IPR008327">
    <property type="entry name" value="Sig_transdc_resp-reg_antiterm"/>
</dbReference>
<dbReference type="Gene3D" id="3.40.50.2300">
    <property type="match status" value="1"/>
</dbReference>
<dbReference type="InterPro" id="IPR011006">
    <property type="entry name" value="CheY-like_superfamily"/>
</dbReference>
<keyword evidence="4" id="KW-1185">Reference proteome</keyword>
<proteinExistence type="predicted"/>
<evidence type="ECO:0000256" key="1">
    <source>
        <dbReference type="SAM" id="MobiDB-lite"/>
    </source>
</evidence>
<dbReference type="SUPFAM" id="SSF52172">
    <property type="entry name" value="CheY-like"/>
    <property type="match status" value="1"/>
</dbReference>
<dbReference type="Proteomes" id="UP000195273">
    <property type="component" value="Chromosome"/>
</dbReference>
<dbReference type="EMBL" id="CP021431">
    <property type="protein sequence ID" value="ARU00195.1"/>
    <property type="molecule type" value="Genomic_DNA"/>
</dbReference>
<evidence type="ECO:0000313" key="4">
    <source>
        <dbReference type="Proteomes" id="UP000195273"/>
    </source>
</evidence>
<protein>
    <submittedName>
        <fullName evidence="3">Aliphatic amidase regulator</fullName>
    </submittedName>
</protein>
<reference evidence="3 4" key="1">
    <citation type="submission" date="2017-05" db="EMBL/GenBank/DDBJ databases">
        <title>Genome Sequence of Loktanella vestfoldensis Strain SMR4r Isolated from a Culture of the Diatom Skeletonema marinoi.</title>
        <authorList>
            <person name="Topel M."/>
            <person name="Pinder M.I.M."/>
            <person name="Johansson O.N."/>
            <person name="Kourtchenko O."/>
            <person name="Godhe A."/>
            <person name="Clarke A.K."/>
        </authorList>
    </citation>
    <scope>NUCLEOTIDE SEQUENCE [LARGE SCALE GENOMIC DNA]</scope>
    <source>
        <strain evidence="3 4">SMR4r</strain>
    </source>
</reference>
<dbReference type="Pfam" id="PF21332">
    <property type="entry name" value="AmiR_N"/>
    <property type="match status" value="1"/>
</dbReference>
<dbReference type="InterPro" id="IPR005561">
    <property type="entry name" value="ANTAR"/>
</dbReference>
<accession>A0A1Y0E9A5</accession>
<dbReference type="KEGG" id="lvs:LOKVESSMR4R_00862"/>
<sequence length="220" mass="24738">MRVGIQKNFRGLRALVLHCDDINRQVLLNVLGKLGLVAKAFDPLDADLQVALADCEIIFFDADVPIEPLLLQNAQSNVPCIALIGSEAPSHLARILRQRCCSHILKPIRNTGVYTAILLAVNEHSQKQKAEQEIITLRQRLAGRRIVTAAVIDMMTTHDLDQDEAYEKLRLAAMNRRIPIDELAREYLAPDDRAQGPHRLPGAKADDCQKKYPLNRRLTR</sequence>
<dbReference type="SMART" id="SM01012">
    <property type="entry name" value="ANTAR"/>
    <property type="match status" value="1"/>
</dbReference>
<dbReference type="Pfam" id="PF03861">
    <property type="entry name" value="ANTAR"/>
    <property type="match status" value="1"/>
</dbReference>
<dbReference type="OrthoDB" id="6159164at2"/>
<gene>
    <name evidence="3" type="primary">amiR</name>
    <name evidence="3" type="ORF">LOKVESSMR4R_00862</name>
</gene>
<dbReference type="AlphaFoldDB" id="A0A1Y0E9A5"/>
<organism evidence="3 4">
    <name type="scientific">Yoonia vestfoldensis</name>
    <dbReference type="NCBI Taxonomy" id="245188"/>
    <lineage>
        <taxon>Bacteria</taxon>
        <taxon>Pseudomonadati</taxon>
        <taxon>Pseudomonadota</taxon>
        <taxon>Alphaproteobacteria</taxon>
        <taxon>Rhodobacterales</taxon>
        <taxon>Paracoccaceae</taxon>
        <taxon>Yoonia</taxon>
    </lineage>
</organism>
<feature type="domain" description="ANTAR" evidence="2">
    <location>
        <begin position="127"/>
        <end position="188"/>
    </location>
</feature>
<name>A0A1Y0E9A5_9RHOB</name>
<evidence type="ECO:0000313" key="3">
    <source>
        <dbReference type="EMBL" id="ARU00195.1"/>
    </source>
</evidence>
<dbReference type="RefSeq" id="WP_087206454.1">
    <property type="nucleotide sequence ID" value="NZ_CP021431.1"/>
</dbReference>
<dbReference type="Gene3D" id="1.10.10.10">
    <property type="entry name" value="Winged helix-like DNA-binding domain superfamily/Winged helix DNA-binding domain"/>
    <property type="match status" value="1"/>
</dbReference>
<dbReference type="InterPro" id="IPR049021">
    <property type="entry name" value="AmiR_N"/>
</dbReference>